<dbReference type="RefSeq" id="WP_073187094.1">
    <property type="nucleotide sequence ID" value="NZ_FQZG01000026.1"/>
</dbReference>
<dbReference type="EMBL" id="FQZG01000026">
    <property type="protein sequence ID" value="SHJ08977.1"/>
    <property type="molecule type" value="Genomic_DNA"/>
</dbReference>
<evidence type="ECO:0000256" key="1">
    <source>
        <dbReference type="SAM" id="Phobius"/>
    </source>
</evidence>
<gene>
    <name evidence="2" type="ORF">SAMN02745244_01706</name>
</gene>
<sequence>MSAPRQPLDALRRPFLVAALLCVVASFCICLGAPLLVAPPPFDARVDNVLSNPQTQDLLDAFDLDADDVGDALADASPDSPPGLGIPALALINAVLVLVLALTAARLLIGDRAVGAVQGIVSVVVGLVGLLCAVGVALASFTALLAMVSLLVSAPFGTLAYLAVFGSFPVGSAAVLVGLILVLQLSGLVCLALAQQRFLTSKGLVLLFASAAALTIVTGLLHSFVPGFMASITDALAALISAVVAAVWFVLQLVLGIVAVLRVLQLGRQTSLRTQGAASEGQDTTSTESSS</sequence>
<protein>
    <submittedName>
        <fullName evidence="2">Uncharacterized protein</fullName>
    </submittedName>
</protein>
<accession>A0A1M6GGD5</accession>
<keyword evidence="3" id="KW-1185">Reference proteome</keyword>
<evidence type="ECO:0000313" key="3">
    <source>
        <dbReference type="Proteomes" id="UP000184512"/>
    </source>
</evidence>
<keyword evidence="1" id="KW-0812">Transmembrane</keyword>
<dbReference type="OrthoDB" id="5109049at2"/>
<feature type="transmembrane region" description="Helical" evidence="1">
    <location>
        <begin position="204"/>
        <end position="225"/>
    </location>
</feature>
<keyword evidence="1" id="KW-0472">Membrane</keyword>
<dbReference type="Proteomes" id="UP000184512">
    <property type="component" value="Unassembled WGS sequence"/>
</dbReference>
<proteinExistence type="predicted"/>
<reference evidence="2 3" key="1">
    <citation type="submission" date="2016-11" db="EMBL/GenBank/DDBJ databases">
        <authorList>
            <person name="Jaros S."/>
            <person name="Januszkiewicz K."/>
            <person name="Wedrychowicz H."/>
        </authorList>
    </citation>
    <scope>NUCLEOTIDE SEQUENCE [LARGE SCALE GENOMIC DNA]</scope>
    <source>
        <strain evidence="2 3">DSM 12906</strain>
    </source>
</reference>
<feature type="transmembrane region" description="Helical" evidence="1">
    <location>
        <begin position="15"/>
        <end position="37"/>
    </location>
</feature>
<name>A0A1M6GGD5_9ACTN</name>
<feature type="transmembrane region" description="Helical" evidence="1">
    <location>
        <begin position="237"/>
        <end position="264"/>
    </location>
</feature>
<keyword evidence="1" id="KW-1133">Transmembrane helix</keyword>
<feature type="transmembrane region" description="Helical" evidence="1">
    <location>
        <begin position="86"/>
        <end position="108"/>
    </location>
</feature>
<organism evidence="2 3">
    <name type="scientific">Tessaracoccus bendigoensis DSM 12906</name>
    <dbReference type="NCBI Taxonomy" id="1123357"/>
    <lineage>
        <taxon>Bacteria</taxon>
        <taxon>Bacillati</taxon>
        <taxon>Actinomycetota</taxon>
        <taxon>Actinomycetes</taxon>
        <taxon>Propionibacteriales</taxon>
        <taxon>Propionibacteriaceae</taxon>
        <taxon>Tessaracoccus</taxon>
    </lineage>
</organism>
<evidence type="ECO:0000313" key="2">
    <source>
        <dbReference type="EMBL" id="SHJ08977.1"/>
    </source>
</evidence>
<feature type="transmembrane region" description="Helical" evidence="1">
    <location>
        <begin position="159"/>
        <end position="192"/>
    </location>
</feature>
<dbReference type="AlphaFoldDB" id="A0A1M6GGD5"/>
<feature type="transmembrane region" description="Helical" evidence="1">
    <location>
        <begin position="120"/>
        <end position="153"/>
    </location>
</feature>